<evidence type="ECO:0000259" key="8">
    <source>
        <dbReference type="PROSITE" id="PS50928"/>
    </source>
</evidence>
<evidence type="ECO:0000256" key="7">
    <source>
        <dbReference type="RuleBase" id="RU363032"/>
    </source>
</evidence>
<dbReference type="CDD" id="cd06261">
    <property type="entry name" value="TM_PBP2"/>
    <property type="match status" value="1"/>
</dbReference>
<feature type="domain" description="ABC transmembrane type-1" evidence="8">
    <location>
        <begin position="96"/>
        <end position="305"/>
    </location>
</feature>
<evidence type="ECO:0000256" key="3">
    <source>
        <dbReference type="ARBA" id="ARBA00022475"/>
    </source>
</evidence>
<dbReference type="GO" id="GO:0055085">
    <property type="term" value="P:transmembrane transport"/>
    <property type="evidence" value="ECO:0007669"/>
    <property type="project" value="InterPro"/>
</dbReference>
<keyword evidence="5 7" id="KW-1133">Transmembrane helix</keyword>
<dbReference type="Gene3D" id="1.10.3720.10">
    <property type="entry name" value="MetI-like"/>
    <property type="match status" value="1"/>
</dbReference>
<dbReference type="PROSITE" id="PS50928">
    <property type="entry name" value="ABC_TM1"/>
    <property type="match status" value="1"/>
</dbReference>
<feature type="transmembrane region" description="Helical" evidence="7">
    <location>
        <begin position="9"/>
        <end position="30"/>
    </location>
</feature>
<evidence type="ECO:0000256" key="5">
    <source>
        <dbReference type="ARBA" id="ARBA00022989"/>
    </source>
</evidence>
<evidence type="ECO:0000256" key="1">
    <source>
        <dbReference type="ARBA" id="ARBA00004651"/>
    </source>
</evidence>
<evidence type="ECO:0000256" key="2">
    <source>
        <dbReference type="ARBA" id="ARBA00022448"/>
    </source>
</evidence>
<keyword evidence="6 7" id="KW-0472">Membrane</keyword>
<feature type="transmembrane region" description="Helical" evidence="7">
    <location>
        <begin position="183"/>
        <end position="204"/>
    </location>
</feature>
<evidence type="ECO:0000313" key="9">
    <source>
        <dbReference type="EMBL" id="RAQ95194.1"/>
    </source>
</evidence>
<comment type="similarity">
    <text evidence="7">Belongs to the binding-protein-dependent transport system permease family.</text>
</comment>
<gene>
    <name evidence="9" type="ORF">A4R35_06580</name>
</gene>
<keyword evidence="4 7" id="KW-0812">Transmembrane</keyword>
<feature type="transmembrane region" description="Helical" evidence="7">
    <location>
        <begin position="135"/>
        <end position="159"/>
    </location>
</feature>
<organism evidence="9 10">
    <name type="scientific">Thermogemmatispora tikiterensis</name>
    <dbReference type="NCBI Taxonomy" id="1825093"/>
    <lineage>
        <taxon>Bacteria</taxon>
        <taxon>Bacillati</taxon>
        <taxon>Chloroflexota</taxon>
        <taxon>Ktedonobacteria</taxon>
        <taxon>Thermogemmatisporales</taxon>
        <taxon>Thermogemmatisporaceae</taxon>
        <taxon>Thermogemmatispora</taxon>
    </lineage>
</organism>
<evidence type="ECO:0000256" key="6">
    <source>
        <dbReference type="ARBA" id="ARBA00023136"/>
    </source>
</evidence>
<comment type="subcellular location">
    <subcellularLocation>
        <location evidence="1 7">Cell membrane</location>
        <topology evidence="1 7">Multi-pass membrane protein</topology>
    </subcellularLocation>
</comment>
<dbReference type="InterPro" id="IPR035906">
    <property type="entry name" value="MetI-like_sf"/>
</dbReference>
<dbReference type="SUPFAM" id="SSF161098">
    <property type="entry name" value="MetI-like"/>
    <property type="match status" value="1"/>
</dbReference>
<keyword evidence="2 7" id="KW-0813">Transport</keyword>
<comment type="caution">
    <text evidence="9">The sequence shown here is derived from an EMBL/GenBank/DDBJ whole genome shotgun (WGS) entry which is preliminary data.</text>
</comment>
<accession>A0A328VJB8</accession>
<evidence type="ECO:0000313" key="10">
    <source>
        <dbReference type="Proteomes" id="UP000248706"/>
    </source>
</evidence>
<evidence type="ECO:0000256" key="4">
    <source>
        <dbReference type="ARBA" id="ARBA00022692"/>
    </source>
</evidence>
<dbReference type="GO" id="GO:0005886">
    <property type="term" value="C:plasma membrane"/>
    <property type="evidence" value="ECO:0007669"/>
    <property type="project" value="UniProtKB-SubCell"/>
</dbReference>
<dbReference type="Proteomes" id="UP000248706">
    <property type="component" value="Unassembled WGS sequence"/>
</dbReference>
<dbReference type="PANTHER" id="PTHR43163:SF6">
    <property type="entry name" value="DIPEPTIDE TRANSPORT SYSTEM PERMEASE PROTEIN DPPB-RELATED"/>
    <property type="match status" value="1"/>
</dbReference>
<proteinExistence type="inferred from homology"/>
<protein>
    <recommendedName>
        <fullName evidence="8">ABC transmembrane type-1 domain-containing protein</fullName>
    </recommendedName>
</protein>
<dbReference type="InterPro" id="IPR045621">
    <property type="entry name" value="BPD_transp_1_N"/>
</dbReference>
<dbReference type="Pfam" id="PF00528">
    <property type="entry name" value="BPD_transp_1"/>
    <property type="match status" value="1"/>
</dbReference>
<feature type="transmembrane region" description="Helical" evidence="7">
    <location>
        <begin position="240"/>
        <end position="266"/>
    </location>
</feature>
<dbReference type="OrthoDB" id="9772184at2"/>
<feature type="transmembrane region" description="Helical" evidence="7">
    <location>
        <begin position="286"/>
        <end position="312"/>
    </location>
</feature>
<dbReference type="EMBL" id="MCIF01000002">
    <property type="protein sequence ID" value="RAQ95194.1"/>
    <property type="molecule type" value="Genomic_DNA"/>
</dbReference>
<dbReference type="AlphaFoldDB" id="A0A328VJB8"/>
<reference evidence="9 10" key="1">
    <citation type="submission" date="2016-08" db="EMBL/GenBank/DDBJ databases">
        <title>Analysis of Carbohydrate Active Enzymes in Thermogemmatispora T81 Reveals Carbohydrate Degradation Ability.</title>
        <authorList>
            <person name="Tomazini A."/>
            <person name="Lal S."/>
            <person name="Stott M."/>
            <person name="Henrissat B."/>
            <person name="Polikarpov I."/>
            <person name="Sparling R."/>
            <person name="Levin D.B."/>
        </authorList>
    </citation>
    <scope>NUCLEOTIDE SEQUENCE [LARGE SCALE GENOMIC DNA]</scope>
    <source>
        <strain evidence="9 10">T81</strain>
    </source>
</reference>
<keyword evidence="10" id="KW-1185">Reference proteome</keyword>
<sequence>MIQFLIKRLIGLVFVVIGVTFITFIMGYFAPGDPIRTMLGEHFSPQLYAQLRHAYGLDLPWYEQYWNFLVHLAHFDFGYSFKTQGRPVWDILKDGVPVSMELALWALVIYLLIGVPVGIISALKANTWVDTLNMGIMLVLYAMPIFVFCVLVQVLIVFIDQETGANWPVANWGEPWHYTWTDIQFKLAPVLVFGLAGAAYFARITRTSMLEVMRQDYIRTARAKGLPERLVIYRHALRNALIPLITVTGVTLGFTITGAFLIENIFNIPGIGTITVSSVLDRDYPVIQATAVLLAIGVVLGNLLADIAYTLVDPRIKLE</sequence>
<dbReference type="Pfam" id="PF19300">
    <property type="entry name" value="BPD_transp_1_N"/>
    <property type="match status" value="1"/>
</dbReference>
<feature type="transmembrane region" description="Helical" evidence="7">
    <location>
        <begin position="102"/>
        <end position="123"/>
    </location>
</feature>
<dbReference type="InterPro" id="IPR000515">
    <property type="entry name" value="MetI-like"/>
</dbReference>
<name>A0A328VJB8_9CHLR</name>
<keyword evidence="3" id="KW-1003">Cell membrane</keyword>
<dbReference type="PANTHER" id="PTHR43163">
    <property type="entry name" value="DIPEPTIDE TRANSPORT SYSTEM PERMEASE PROTEIN DPPB-RELATED"/>
    <property type="match status" value="1"/>
</dbReference>
<dbReference type="RefSeq" id="WP_112427708.1">
    <property type="nucleotide sequence ID" value="NZ_MCIF01000002.1"/>
</dbReference>